<proteinExistence type="predicted"/>
<dbReference type="PANTHER" id="PTHR23153:SF38">
    <property type="entry name" value="UBX DOMAIN-CONTAINING PROTEIN 6"/>
    <property type="match status" value="1"/>
</dbReference>
<evidence type="ECO:0000313" key="4">
    <source>
        <dbReference type="Proteomes" id="UP000688137"/>
    </source>
</evidence>
<dbReference type="CDD" id="cd09212">
    <property type="entry name" value="PUB"/>
    <property type="match status" value="1"/>
</dbReference>
<organism evidence="3 4">
    <name type="scientific">Paramecium primaurelia</name>
    <dbReference type="NCBI Taxonomy" id="5886"/>
    <lineage>
        <taxon>Eukaryota</taxon>
        <taxon>Sar</taxon>
        <taxon>Alveolata</taxon>
        <taxon>Ciliophora</taxon>
        <taxon>Intramacronucleata</taxon>
        <taxon>Oligohymenophorea</taxon>
        <taxon>Peniculida</taxon>
        <taxon>Parameciidae</taxon>
        <taxon>Paramecium</taxon>
    </lineage>
</organism>
<dbReference type="PANTHER" id="PTHR23153">
    <property type="entry name" value="UBX-RELATED"/>
    <property type="match status" value="1"/>
</dbReference>
<dbReference type="Pfam" id="PF09409">
    <property type="entry name" value="PUB"/>
    <property type="match status" value="1"/>
</dbReference>
<reference evidence="3" key="1">
    <citation type="submission" date="2021-01" db="EMBL/GenBank/DDBJ databases">
        <authorList>
            <consortium name="Genoscope - CEA"/>
            <person name="William W."/>
        </authorList>
    </citation>
    <scope>NUCLEOTIDE SEQUENCE</scope>
</reference>
<dbReference type="InterPro" id="IPR018997">
    <property type="entry name" value="PUB_domain"/>
</dbReference>
<dbReference type="GO" id="GO:0005737">
    <property type="term" value="C:cytoplasm"/>
    <property type="evidence" value="ECO:0007669"/>
    <property type="project" value="TreeGrafter"/>
</dbReference>
<accession>A0A8S1N6U1</accession>
<name>A0A8S1N6U1_PARPR</name>
<dbReference type="SMART" id="SM00580">
    <property type="entry name" value="PUG"/>
    <property type="match status" value="1"/>
</dbReference>
<protein>
    <recommendedName>
        <fullName evidence="2">PUB domain-containing protein</fullName>
    </recommendedName>
</protein>
<feature type="domain" description="PUB" evidence="2">
    <location>
        <begin position="113"/>
        <end position="186"/>
    </location>
</feature>
<comment type="caution">
    <text evidence="3">The sequence shown here is derived from an EMBL/GenBank/DDBJ whole genome shotgun (WGS) entry which is preliminary data.</text>
</comment>
<keyword evidence="4" id="KW-1185">Reference proteome</keyword>
<evidence type="ECO:0000259" key="2">
    <source>
        <dbReference type="Pfam" id="PF09409"/>
    </source>
</evidence>
<dbReference type="Proteomes" id="UP000688137">
    <property type="component" value="Unassembled WGS sequence"/>
</dbReference>
<evidence type="ECO:0000313" key="3">
    <source>
        <dbReference type="EMBL" id="CAD8088977.1"/>
    </source>
</evidence>
<feature type="region of interest" description="Disordered" evidence="1">
    <location>
        <begin position="228"/>
        <end position="252"/>
    </location>
</feature>
<sequence>MEILTNHPEIKVYLYNSHSKHIQNLSNLVQNYKIKIFSQNHQRILIQIKSLTIYQDIFIILQIIKKNKYNEIWKITLKANEFVRIQQLLIKMISSNQTKSLLEVIEKNEDPSAFADALGLLEKLITNIINNPNEDKFKHIKMTVKTLATRLFNIKQMAELLTSLGFIQLDQEFYLPDEELVKLLENFNTIKWQHILAQGRVDGPQQYQKAQEIVRQQQEVQRQYEKEQREKEKIQQQMKYDRQERSLVKEKDSKANDLQFGAKVKTCEQLGINKNTGKRG</sequence>
<dbReference type="AlphaFoldDB" id="A0A8S1N6U1"/>
<evidence type="ECO:0000256" key="1">
    <source>
        <dbReference type="SAM" id="MobiDB-lite"/>
    </source>
</evidence>
<dbReference type="EMBL" id="CAJJDM010000085">
    <property type="protein sequence ID" value="CAD8088977.1"/>
    <property type="molecule type" value="Genomic_DNA"/>
</dbReference>
<gene>
    <name evidence="3" type="ORF">PPRIM_AZ9-3.1.T0820169</name>
</gene>